<dbReference type="Gene3D" id="2.40.50.100">
    <property type="match status" value="1"/>
</dbReference>
<evidence type="ECO:0000256" key="3">
    <source>
        <dbReference type="ARBA" id="ARBA00011870"/>
    </source>
</evidence>
<comment type="catalytic activity">
    <reaction evidence="10">
        <text>N(6)-[(R)-lipoyl]-L-lysyl-[protein] + pyruvate + H(+) = N(6)-[(R)-S(8)-acetyldihydrolipoyl]-L-lysyl-[protein] + CO2</text>
        <dbReference type="Rhea" id="RHEA:19189"/>
        <dbReference type="Rhea" id="RHEA-COMP:10474"/>
        <dbReference type="Rhea" id="RHEA-COMP:10478"/>
        <dbReference type="ChEBI" id="CHEBI:15361"/>
        <dbReference type="ChEBI" id="CHEBI:15378"/>
        <dbReference type="ChEBI" id="CHEBI:16526"/>
        <dbReference type="ChEBI" id="CHEBI:83099"/>
        <dbReference type="ChEBI" id="CHEBI:83111"/>
        <dbReference type="EC" id="1.2.4.1"/>
    </reaction>
</comment>
<comment type="caution">
    <text evidence="13">The sequence shown here is derived from an EMBL/GenBank/DDBJ whole genome shotgun (WGS) entry which is preliminary data.</text>
</comment>
<evidence type="ECO:0000256" key="5">
    <source>
        <dbReference type="ARBA" id="ARBA00016138"/>
    </source>
</evidence>
<keyword evidence="7 10" id="KW-0560">Oxidoreductase</keyword>
<dbReference type="InterPro" id="IPR033248">
    <property type="entry name" value="Transketolase_C"/>
</dbReference>
<name>A0ABT8SQZ7_9CAUL</name>
<dbReference type="InterPro" id="IPR003016">
    <property type="entry name" value="2-oxoA_DH_lipoyl-BS"/>
</dbReference>
<dbReference type="InterPro" id="IPR005475">
    <property type="entry name" value="Transketolase-like_Pyr-bd"/>
</dbReference>
<protein>
    <recommendedName>
        <fullName evidence="5 10">Pyruvate dehydrogenase E1 component subunit beta</fullName>
        <ecNumber evidence="4 10">1.2.4.1</ecNumber>
    </recommendedName>
</protein>
<dbReference type="SUPFAM" id="SSF52922">
    <property type="entry name" value="TK C-terminal domain-like"/>
    <property type="match status" value="1"/>
</dbReference>
<feature type="region of interest" description="Disordered" evidence="11">
    <location>
        <begin position="78"/>
        <end position="132"/>
    </location>
</feature>
<evidence type="ECO:0000259" key="12">
    <source>
        <dbReference type="PROSITE" id="PS50968"/>
    </source>
</evidence>
<sequence length="462" mass="49553">MTDILMPALSPTMEEGTLTKWHIKAGDTVKAGDVIAEIETDKATMEVEAVDEGEVAEILVAEGSEGVKVNTPIARLKGEGGGAAPAPQQAAPQASGDPEKTAPEAAAPEPEGEGPAPVTPKAELKDPEVPAGAKLVKTTVRDALRDAMAEEMRRDESVFLMGEEVAQYQGAYKVSRELLQEFGDRRVVDTPITEYGFAGLGVGASMAGLKPIVEFMTFNFAMQAIDHIINSAAKTLYMSGGQIRCPIVFRGPNGAAARVAAQHSQDYSAWYAQIPGLKVIAPYDAADAKGLLKAAIRDPNPVVFLEHEMMYGVEFDVPDVEDWIVPIGKAKVRREGGDVTITAHSRMVGLALKAAEELAAQGIEAEVVDLRTLRPLDHETILESVKKTNRLVSVEEGWGPMGVGAEICARVVEHAFDYLDAPPLRVHQEDVPMPYAANLEALSLPSVEKIVQAVKKVTYVQD</sequence>
<dbReference type="RefSeq" id="WP_302110344.1">
    <property type="nucleotide sequence ID" value="NZ_JAUKTR010000004.1"/>
</dbReference>
<dbReference type="Pfam" id="PF00364">
    <property type="entry name" value="Biotin_lipoyl"/>
    <property type="match status" value="1"/>
</dbReference>
<comment type="subunit">
    <text evidence="3">Heterodimer of an alpha and a beta chain.</text>
</comment>
<dbReference type="InterPro" id="IPR009014">
    <property type="entry name" value="Transketo_C/PFOR_II"/>
</dbReference>
<evidence type="ECO:0000256" key="7">
    <source>
        <dbReference type="ARBA" id="ARBA00023002"/>
    </source>
</evidence>
<dbReference type="SUPFAM" id="SSF51230">
    <property type="entry name" value="Single hybrid motif"/>
    <property type="match status" value="1"/>
</dbReference>
<keyword evidence="6" id="KW-0450">Lipoyl</keyword>
<dbReference type="Proteomes" id="UP001169063">
    <property type="component" value="Unassembled WGS sequence"/>
</dbReference>
<dbReference type="Gene3D" id="3.40.50.920">
    <property type="match status" value="1"/>
</dbReference>
<dbReference type="PROSITE" id="PS50968">
    <property type="entry name" value="BIOTINYL_LIPOYL"/>
    <property type="match status" value="1"/>
</dbReference>
<dbReference type="PANTHER" id="PTHR11624">
    <property type="entry name" value="DEHYDROGENASE RELATED"/>
    <property type="match status" value="1"/>
</dbReference>
<dbReference type="InterPro" id="IPR027110">
    <property type="entry name" value="PDHB_mito-type"/>
</dbReference>
<accession>A0ABT8SQZ7</accession>
<dbReference type="InterPro" id="IPR011053">
    <property type="entry name" value="Single_hybrid_motif"/>
</dbReference>
<dbReference type="PANTHER" id="PTHR11624:SF96">
    <property type="entry name" value="PYRUVATE DEHYDROGENASE E1 COMPONENT SUBUNIT BETA, MITOCHONDRIAL"/>
    <property type="match status" value="1"/>
</dbReference>
<keyword evidence="14" id="KW-1185">Reference proteome</keyword>
<comment type="function">
    <text evidence="10">The pyruvate dehydrogenase complex catalyzes the overall conversion of pyruvate to acetyl-CoA and CO2.</text>
</comment>
<dbReference type="CDD" id="cd07036">
    <property type="entry name" value="TPP_PYR_E1-PDHc-beta_like"/>
    <property type="match status" value="1"/>
</dbReference>
<dbReference type="GO" id="GO:0004739">
    <property type="term" value="F:pyruvate dehydrogenase (acetyl-transferring) activity"/>
    <property type="evidence" value="ECO:0007669"/>
    <property type="project" value="UniProtKB-EC"/>
</dbReference>
<evidence type="ECO:0000256" key="2">
    <source>
        <dbReference type="ARBA" id="ARBA00001964"/>
    </source>
</evidence>
<evidence type="ECO:0000256" key="8">
    <source>
        <dbReference type="ARBA" id="ARBA00023052"/>
    </source>
</evidence>
<dbReference type="NCBIfam" id="NF006667">
    <property type="entry name" value="PRK09212.1"/>
    <property type="match status" value="1"/>
</dbReference>
<dbReference type="InterPro" id="IPR000089">
    <property type="entry name" value="Biotin_lipoyl"/>
</dbReference>
<keyword evidence="8 10" id="KW-0786">Thiamine pyrophosphate</keyword>
<dbReference type="SUPFAM" id="SSF52518">
    <property type="entry name" value="Thiamin diphosphate-binding fold (THDP-binding)"/>
    <property type="match status" value="1"/>
</dbReference>
<dbReference type="Pfam" id="PF02779">
    <property type="entry name" value="Transket_pyr"/>
    <property type="match status" value="1"/>
</dbReference>
<proteinExistence type="predicted"/>
<evidence type="ECO:0000256" key="11">
    <source>
        <dbReference type="SAM" id="MobiDB-lite"/>
    </source>
</evidence>
<dbReference type="NCBIfam" id="NF008854">
    <property type="entry name" value="PRK11892.1"/>
    <property type="match status" value="1"/>
</dbReference>
<dbReference type="Pfam" id="PF02780">
    <property type="entry name" value="Transketolase_C"/>
    <property type="match status" value="1"/>
</dbReference>
<feature type="domain" description="Lipoyl-binding" evidence="12">
    <location>
        <begin position="1"/>
        <end position="77"/>
    </location>
</feature>
<organism evidence="13 14">
    <name type="scientific">Peiella sedimenti</name>
    <dbReference type="NCBI Taxonomy" id="3061083"/>
    <lineage>
        <taxon>Bacteria</taxon>
        <taxon>Pseudomonadati</taxon>
        <taxon>Pseudomonadota</taxon>
        <taxon>Alphaproteobacteria</taxon>
        <taxon>Caulobacterales</taxon>
        <taxon>Caulobacteraceae</taxon>
        <taxon>Peiella</taxon>
    </lineage>
</organism>
<evidence type="ECO:0000256" key="9">
    <source>
        <dbReference type="ARBA" id="ARBA00023317"/>
    </source>
</evidence>
<dbReference type="InterPro" id="IPR029061">
    <property type="entry name" value="THDP-binding"/>
</dbReference>
<keyword evidence="9 10" id="KW-0670">Pyruvate</keyword>
<feature type="compositionally biased region" description="Low complexity" evidence="11">
    <location>
        <begin position="103"/>
        <end position="116"/>
    </location>
</feature>
<dbReference type="CDD" id="cd06849">
    <property type="entry name" value="lipoyl_domain"/>
    <property type="match status" value="1"/>
</dbReference>
<evidence type="ECO:0000256" key="1">
    <source>
        <dbReference type="ARBA" id="ARBA00001938"/>
    </source>
</evidence>
<dbReference type="EC" id="1.2.4.1" evidence="4 10"/>
<reference evidence="13" key="1">
    <citation type="submission" date="2023-07" db="EMBL/GenBank/DDBJ databases">
        <title>Brevundimonas soil sp. nov., isolated from the soil of chemical plant.</title>
        <authorList>
            <person name="Wu N."/>
        </authorList>
    </citation>
    <scope>NUCLEOTIDE SEQUENCE</scope>
    <source>
        <strain evidence="13">XZ-24</strain>
    </source>
</reference>
<feature type="compositionally biased region" description="Low complexity" evidence="11">
    <location>
        <begin position="84"/>
        <end position="94"/>
    </location>
</feature>
<gene>
    <name evidence="13" type="ORF">Q0812_10800</name>
</gene>
<dbReference type="Gene3D" id="3.40.50.970">
    <property type="match status" value="1"/>
</dbReference>
<evidence type="ECO:0000313" key="14">
    <source>
        <dbReference type="Proteomes" id="UP001169063"/>
    </source>
</evidence>
<comment type="cofactor">
    <cofactor evidence="2 10">
        <name>thiamine diphosphate</name>
        <dbReference type="ChEBI" id="CHEBI:58937"/>
    </cofactor>
</comment>
<evidence type="ECO:0000256" key="6">
    <source>
        <dbReference type="ARBA" id="ARBA00022823"/>
    </source>
</evidence>
<evidence type="ECO:0000256" key="10">
    <source>
        <dbReference type="RuleBase" id="RU364074"/>
    </source>
</evidence>
<evidence type="ECO:0000313" key="13">
    <source>
        <dbReference type="EMBL" id="MDO1559912.1"/>
    </source>
</evidence>
<dbReference type="PROSITE" id="PS00189">
    <property type="entry name" value="LIPOYL"/>
    <property type="match status" value="1"/>
</dbReference>
<evidence type="ECO:0000256" key="4">
    <source>
        <dbReference type="ARBA" id="ARBA00012281"/>
    </source>
</evidence>
<comment type="cofactor">
    <cofactor evidence="1">
        <name>(R)-lipoate</name>
        <dbReference type="ChEBI" id="CHEBI:83088"/>
    </cofactor>
</comment>
<dbReference type="SMART" id="SM00861">
    <property type="entry name" value="Transket_pyr"/>
    <property type="match status" value="1"/>
</dbReference>
<dbReference type="EMBL" id="JAUKTR010000004">
    <property type="protein sequence ID" value="MDO1559912.1"/>
    <property type="molecule type" value="Genomic_DNA"/>
</dbReference>